<evidence type="ECO:0000256" key="1">
    <source>
        <dbReference type="PIRSR" id="PIRSR613078-1"/>
    </source>
</evidence>
<proteinExistence type="predicted"/>
<comment type="caution">
    <text evidence="3">The sequence shown here is derived from an EMBL/GenBank/DDBJ whole genome shotgun (WGS) entry which is preliminary data.</text>
</comment>
<dbReference type="AlphaFoldDB" id="A0A4Q7YR49"/>
<dbReference type="Pfam" id="PF00300">
    <property type="entry name" value="His_Phos_1"/>
    <property type="match status" value="1"/>
</dbReference>
<keyword evidence="4" id="KW-1185">Reference proteome</keyword>
<feature type="active site" description="Proton donor/acceptor" evidence="1">
    <location>
        <position position="80"/>
    </location>
</feature>
<dbReference type="PANTHER" id="PTHR48100:SF1">
    <property type="entry name" value="HISTIDINE PHOSPHATASE FAMILY PROTEIN-RELATED"/>
    <property type="match status" value="1"/>
</dbReference>
<dbReference type="CDD" id="cd07067">
    <property type="entry name" value="HP_PGM_like"/>
    <property type="match status" value="1"/>
</dbReference>
<dbReference type="Proteomes" id="UP000292958">
    <property type="component" value="Unassembled WGS sequence"/>
</dbReference>
<feature type="binding site" evidence="2">
    <location>
        <position position="56"/>
    </location>
    <ligand>
        <name>substrate</name>
    </ligand>
</feature>
<dbReference type="GO" id="GO:0016791">
    <property type="term" value="F:phosphatase activity"/>
    <property type="evidence" value="ECO:0007669"/>
    <property type="project" value="TreeGrafter"/>
</dbReference>
<protein>
    <submittedName>
        <fullName evidence="3">Alpha-ribazole phosphatase/probable phosphoglycerate mutase</fullName>
    </submittedName>
</protein>
<feature type="active site" description="Tele-phosphohistidine intermediate" evidence="1">
    <location>
        <position position="9"/>
    </location>
</feature>
<accession>A0A4Q7YR49</accession>
<dbReference type="PANTHER" id="PTHR48100">
    <property type="entry name" value="BROAD-SPECIFICITY PHOSPHATASE YOR283W-RELATED"/>
    <property type="match status" value="1"/>
</dbReference>
<evidence type="ECO:0000313" key="3">
    <source>
        <dbReference type="EMBL" id="RZU40157.1"/>
    </source>
</evidence>
<reference evidence="3 4" key="1">
    <citation type="submission" date="2019-02" db="EMBL/GenBank/DDBJ databases">
        <title>Genomic Encyclopedia of Archaeal and Bacterial Type Strains, Phase II (KMG-II): from individual species to whole genera.</title>
        <authorList>
            <person name="Goeker M."/>
        </authorList>
    </citation>
    <scope>NUCLEOTIDE SEQUENCE [LARGE SCALE GENOMIC DNA]</scope>
    <source>
        <strain evidence="3 4">DSM 18101</strain>
    </source>
</reference>
<evidence type="ECO:0000313" key="4">
    <source>
        <dbReference type="Proteomes" id="UP000292958"/>
    </source>
</evidence>
<sequence length="194" mass="22065">MNDLLFIRHAETHMAGTFCGQSDPPVNAAGHRQIQKLAERLRTEPILTVFTSDLQRSVTTARALAESFAIPCITRPALREIDFGKWEGLTWEEIEKLDLTFAMKWLEAFPHMTPPDGESFEIFEARVMAETSYLLSQSESSLIAVVTHAGVMRAILRTLCGLDEKTTWTLTRPHCCTFRYAHHAHPDRRLQEVL</sequence>
<dbReference type="Gene3D" id="3.40.50.1240">
    <property type="entry name" value="Phosphoglycerate mutase-like"/>
    <property type="match status" value="1"/>
</dbReference>
<name>A0A4Q7YR49_9BACT</name>
<dbReference type="EMBL" id="SHKW01000001">
    <property type="protein sequence ID" value="RZU40157.1"/>
    <property type="molecule type" value="Genomic_DNA"/>
</dbReference>
<dbReference type="SMART" id="SM00855">
    <property type="entry name" value="PGAM"/>
    <property type="match status" value="1"/>
</dbReference>
<dbReference type="RefSeq" id="WP_130418266.1">
    <property type="nucleotide sequence ID" value="NZ_SHKW01000001.1"/>
</dbReference>
<dbReference type="InterPro" id="IPR050275">
    <property type="entry name" value="PGM_Phosphatase"/>
</dbReference>
<dbReference type="GO" id="GO:0005737">
    <property type="term" value="C:cytoplasm"/>
    <property type="evidence" value="ECO:0007669"/>
    <property type="project" value="TreeGrafter"/>
</dbReference>
<dbReference type="InterPro" id="IPR013078">
    <property type="entry name" value="His_Pase_superF_clade-1"/>
</dbReference>
<gene>
    <name evidence="3" type="ORF">BDD14_1590</name>
</gene>
<organism evidence="3 4">
    <name type="scientific">Edaphobacter modestus</name>
    <dbReference type="NCBI Taxonomy" id="388466"/>
    <lineage>
        <taxon>Bacteria</taxon>
        <taxon>Pseudomonadati</taxon>
        <taxon>Acidobacteriota</taxon>
        <taxon>Terriglobia</taxon>
        <taxon>Terriglobales</taxon>
        <taxon>Acidobacteriaceae</taxon>
        <taxon>Edaphobacter</taxon>
    </lineage>
</organism>
<dbReference type="InterPro" id="IPR029033">
    <property type="entry name" value="His_PPase_superfam"/>
</dbReference>
<dbReference type="SUPFAM" id="SSF53254">
    <property type="entry name" value="Phosphoglycerate mutase-like"/>
    <property type="match status" value="1"/>
</dbReference>
<dbReference type="OrthoDB" id="9781415at2"/>
<evidence type="ECO:0000256" key="2">
    <source>
        <dbReference type="PIRSR" id="PIRSR613078-2"/>
    </source>
</evidence>